<dbReference type="PANTHER" id="PTHR33840">
    <property type="match status" value="1"/>
</dbReference>
<dbReference type="PANTHER" id="PTHR33840:SF1">
    <property type="entry name" value="TLE1 PHOSPHOLIPASE DOMAIN-CONTAINING PROTEIN"/>
    <property type="match status" value="1"/>
</dbReference>
<keyword evidence="3" id="KW-1185">Reference proteome</keyword>
<dbReference type="OrthoDB" id="4378831at2"/>
<dbReference type="Gene3D" id="3.40.50.1820">
    <property type="entry name" value="alpha/beta hydrolase"/>
    <property type="match status" value="1"/>
</dbReference>
<dbReference type="InterPro" id="IPR018712">
    <property type="entry name" value="Tle1-like_cat"/>
</dbReference>
<dbReference type="Gene3D" id="2.60.120.430">
    <property type="entry name" value="Galactose-binding lectin"/>
    <property type="match status" value="1"/>
</dbReference>
<proteinExistence type="predicted"/>
<gene>
    <name evidence="2" type="ORF">SAMN05421835_101597</name>
</gene>
<evidence type="ECO:0000259" key="1">
    <source>
        <dbReference type="Pfam" id="PF09994"/>
    </source>
</evidence>
<feature type="domain" description="T6SS Phospholipase effector Tle1-like catalytic" evidence="1">
    <location>
        <begin position="11"/>
        <end position="272"/>
    </location>
</feature>
<accession>A0A1I3KKJ8</accession>
<dbReference type="Proteomes" id="UP000199025">
    <property type="component" value="Unassembled WGS sequence"/>
</dbReference>
<dbReference type="EMBL" id="FORP01000001">
    <property type="protein sequence ID" value="SFI73006.1"/>
    <property type="molecule type" value="Genomic_DNA"/>
</dbReference>
<organism evidence="2 3">
    <name type="scientific">Amycolatopsis sacchari</name>
    <dbReference type="NCBI Taxonomy" id="115433"/>
    <lineage>
        <taxon>Bacteria</taxon>
        <taxon>Bacillati</taxon>
        <taxon>Actinomycetota</taxon>
        <taxon>Actinomycetes</taxon>
        <taxon>Pseudonocardiales</taxon>
        <taxon>Pseudonocardiaceae</taxon>
        <taxon>Amycolatopsis</taxon>
    </lineage>
</organism>
<evidence type="ECO:0000313" key="2">
    <source>
        <dbReference type="EMBL" id="SFI73006.1"/>
    </source>
</evidence>
<evidence type="ECO:0000313" key="3">
    <source>
        <dbReference type="Proteomes" id="UP000199025"/>
    </source>
</evidence>
<dbReference type="Pfam" id="PF09994">
    <property type="entry name" value="T6SS_Tle1-like_cat"/>
    <property type="match status" value="1"/>
</dbReference>
<reference evidence="2 3" key="1">
    <citation type="submission" date="2016-10" db="EMBL/GenBank/DDBJ databases">
        <authorList>
            <person name="de Groot N.N."/>
        </authorList>
    </citation>
    <scope>NUCLEOTIDE SEQUENCE [LARGE SCALE GENOMIC DNA]</scope>
    <source>
        <strain evidence="2 3">DSM 44468</strain>
    </source>
</reference>
<dbReference type="AlphaFoldDB" id="A0A1I3KKJ8"/>
<dbReference type="SUPFAM" id="SSF53474">
    <property type="entry name" value="alpha/beta-Hydrolases"/>
    <property type="match status" value="1"/>
</dbReference>
<dbReference type="STRING" id="115433.SAMN05421835_101597"/>
<sequence length="525" mass="57450">MGTRKGWFPVRRLIICCDGTWCDPDVESVTNVRRFYNALSDQDSSGRRQLACYQPGVGTTGGVLRRMLGGALGSGLSDDVMAAYQWLATTYSPGDAVALVGFSRGAYTVRSLAGFVGASGLVDLRERPPAEAGKLVARAYRHYRARDDSPEWREGLAFRYDPRSGGEFPIDFLGVWDTVGSLGVPGYFTGLNLLDPPDRYRFHDMKLNPRIKHGRHALALDERRRPFTPTRWVAPEPGQDIEERWFPGSHMDVGGGHRETALSDRGLQWMIGEAEKHAGLGFHRASVQALSPDPAGLLHNDDRGVFGVLPTVVEPLMQPILEAALQYRPRAVPRVTAEVAEIDPSAVERRRAQPITGGRYRPTQVLAPGESATVGVAAHELWHDTGLYLEPGHYRFSASGQWYDGTGWSGPEGRAVAGLLRHVVGSVLALGLRWYRRLPGQDVAYAPLAPREVDLPWMSLVGYVANDAHPCPGAPNGREHQRIAIGAGAGCEVRSPGYCYAFANDAWGRYGTNRGTVTLTVSRDS</sequence>
<name>A0A1I3KKJ8_9PSEU</name>
<dbReference type="InterPro" id="IPR029058">
    <property type="entry name" value="AB_hydrolase_fold"/>
</dbReference>
<protein>
    <submittedName>
        <fullName evidence="2">Uncharacterized protein, PA2063/DUF2235 family</fullName>
    </submittedName>
</protein>